<reference evidence="1" key="1">
    <citation type="submission" date="2020-03" db="EMBL/GenBank/DDBJ databases">
        <title>The deep terrestrial virosphere.</title>
        <authorList>
            <person name="Holmfeldt K."/>
            <person name="Nilsson E."/>
            <person name="Simone D."/>
            <person name="Lopez-Fernandez M."/>
            <person name="Wu X."/>
            <person name="de Brujin I."/>
            <person name="Lundin D."/>
            <person name="Andersson A."/>
            <person name="Bertilsson S."/>
            <person name="Dopson M."/>
        </authorList>
    </citation>
    <scope>NUCLEOTIDE SEQUENCE</scope>
    <source>
        <strain evidence="1">MM415B02380</strain>
    </source>
</reference>
<organism evidence="1">
    <name type="scientific">viral metagenome</name>
    <dbReference type="NCBI Taxonomy" id="1070528"/>
    <lineage>
        <taxon>unclassified sequences</taxon>
        <taxon>metagenomes</taxon>
        <taxon>organismal metagenomes</taxon>
    </lineage>
</organism>
<sequence>MNERDDYMEVEVMLYGDKTKGSTQIIGTRREVWDKTDYYISWLMKFGIIGSSVSFKIIAR</sequence>
<accession>A0A6M3L9B9</accession>
<protein>
    <submittedName>
        <fullName evidence="1">Uncharacterized protein</fullName>
    </submittedName>
</protein>
<evidence type="ECO:0000313" key="1">
    <source>
        <dbReference type="EMBL" id="QJA90392.1"/>
    </source>
</evidence>
<dbReference type="EMBL" id="MT142910">
    <property type="protein sequence ID" value="QJA90392.1"/>
    <property type="molecule type" value="Genomic_DNA"/>
</dbReference>
<proteinExistence type="predicted"/>
<gene>
    <name evidence="1" type="ORF">MM415B02380_0001</name>
</gene>
<dbReference type="AlphaFoldDB" id="A0A6M3L9B9"/>
<name>A0A6M3L9B9_9ZZZZ</name>